<feature type="compositionally biased region" description="Basic and acidic residues" evidence="1">
    <location>
        <begin position="206"/>
        <end position="215"/>
    </location>
</feature>
<dbReference type="NCBIfam" id="TIGR02292">
    <property type="entry name" value="ygfB_yecA"/>
    <property type="match status" value="1"/>
</dbReference>
<dbReference type="InterPro" id="IPR004027">
    <property type="entry name" value="SEC_C_motif"/>
</dbReference>
<reference evidence="2 3" key="1">
    <citation type="journal article" date="2021" name="Sci. Rep.">
        <title>The distribution of antibiotic resistance genes in chicken gut microbiota commensals.</title>
        <authorList>
            <person name="Juricova H."/>
            <person name="Matiasovicova J."/>
            <person name="Kubasova T."/>
            <person name="Cejkova D."/>
            <person name="Rychlik I."/>
        </authorList>
    </citation>
    <scope>NUCLEOTIDE SEQUENCE [LARGE SCALE GENOMIC DNA]</scope>
    <source>
        <strain evidence="2 3">An829</strain>
    </source>
</reference>
<evidence type="ECO:0000313" key="2">
    <source>
        <dbReference type="EMBL" id="MBM6702902.1"/>
    </source>
</evidence>
<feature type="region of interest" description="Disordered" evidence="1">
    <location>
        <begin position="205"/>
        <end position="234"/>
    </location>
</feature>
<accession>A0ABS2DNA1</accession>
<name>A0ABS2DNA1_9BURK</name>
<comment type="caution">
    <text evidence="2">The sequence shown here is derived from an EMBL/GenBank/DDBJ whole genome shotgun (WGS) entry which is preliminary data.</text>
</comment>
<dbReference type="PANTHER" id="PTHR33747">
    <property type="entry name" value="UPF0225 PROTEIN SCO1677"/>
    <property type="match status" value="1"/>
</dbReference>
<dbReference type="Pfam" id="PF03695">
    <property type="entry name" value="UPF0149"/>
    <property type="match status" value="1"/>
</dbReference>
<dbReference type="SUPFAM" id="SSF101327">
    <property type="entry name" value="YgfB-like"/>
    <property type="match status" value="1"/>
</dbReference>
<gene>
    <name evidence="2" type="ORF">H6A60_00030</name>
</gene>
<keyword evidence="3" id="KW-1185">Reference proteome</keyword>
<dbReference type="InterPro" id="IPR011978">
    <property type="entry name" value="YgfB-like"/>
</dbReference>
<dbReference type="SUPFAM" id="SSF103642">
    <property type="entry name" value="Sec-C motif"/>
    <property type="match status" value="1"/>
</dbReference>
<dbReference type="InterPro" id="IPR036255">
    <property type="entry name" value="YgfB-like_sf"/>
</dbReference>
<proteinExistence type="predicted"/>
<dbReference type="PANTHER" id="PTHR33747:SF1">
    <property type="entry name" value="ADENYLATE CYCLASE-ASSOCIATED CAP C-TERMINAL DOMAIN-CONTAINING PROTEIN"/>
    <property type="match status" value="1"/>
</dbReference>
<evidence type="ECO:0000256" key="1">
    <source>
        <dbReference type="SAM" id="MobiDB-lite"/>
    </source>
</evidence>
<protein>
    <submittedName>
        <fullName evidence="2">UPF0149 family protein</fullName>
    </submittedName>
</protein>
<dbReference type="Proteomes" id="UP000715095">
    <property type="component" value="Unassembled WGS sequence"/>
</dbReference>
<dbReference type="EMBL" id="JACJJC010000001">
    <property type="protein sequence ID" value="MBM6702902.1"/>
    <property type="molecule type" value="Genomic_DNA"/>
</dbReference>
<dbReference type="Pfam" id="PF02810">
    <property type="entry name" value="SEC-C"/>
    <property type="match status" value="1"/>
</dbReference>
<dbReference type="RefSeq" id="WP_205101300.1">
    <property type="nucleotide sequence ID" value="NZ_JACJJC010000001.1"/>
</dbReference>
<evidence type="ECO:0000313" key="3">
    <source>
        <dbReference type="Proteomes" id="UP000715095"/>
    </source>
</evidence>
<dbReference type="Gene3D" id="3.10.450.50">
    <property type="match status" value="1"/>
</dbReference>
<organism evidence="2 3">
    <name type="scientific">Sutterella massiliensis</name>
    <dbReference type="NCBI Taxonomy" id="1816689"/>
    <lineage>
        <taxon>Bacteria</taxon>
        <taxon>Pseudomonadati</taxon>
        <taxon>Pseudomonadota</taxon>
        <taxon>Betaproteobacteria</taxon>
        <taxon>Burkholderiales</taxon>
        <taxon>Sutterellaceae</taxon>
        <taxon>Sutterella</taxon>
    </lineage>
</organism>
<sequence length="234" mass="25887">MNHQDARLIDAEQIEELDRLLEPLGESVMEVGVLDGYLTASLLAPEMPTDEDLLPFIFDEEGDPEKVPDNPRILELIDMRKREIAAALNAGGGLDPIILPFVDDEGNEILDAEGIDAIEPWATGFFMGAGVWADPILEGEDDNAFKHLARIARYAPLEADSPDDEALIERIEEAAGKKPETLADALYDVVESVFELKQYLRPNKPVRRESPRIGRNDPCPCGSGKKYKQCCGKN</sequence>